<evidence type="ECO:0000313" key="18">
    <source>
        <dbReference type="Proteomes" id="UP000719412"/>
    </source>
</evidence>
<evidence type="ECO:0000256" key="8">
    <source>
        <dbReference type="ARBA" id="ARBA00023242"/>
    </source>
</evidence>
<dbReference type="PROSITE" id="PS50090">
    <property type="entry name" value="MYB_LIKE"/>
    <property type="match status" value="1"/>
</dbReference>
<evidence type="ECO:0000256" key="3">
    <source>
        <dbReference type="ARBA" id="ARBA00022478"/>
    </source>
</evidence>
<dbReference type="FunFam" id="1.20.1250.40:FF:000001">
    <property type="entry name" value="DNA-directed RNA polymerase II subunit RPB4"/>
    <property type="match status" value="1"/>
</dbReference>
<comment type="subcellular location">
    <subcellularLocation>
        <location evidence="1">Nucleus</location>
    </subcellularLocation>
</comment>
<dbReference type="PROSITE" id="PS50934">
    <property type="entry name" value="SWIRM"/>
    <property type="match status" value="1"/>
</dbReference>
<evidence type="ECO:0000259" key="16">
    <source>
        <dbReference type="PROSITE" id="PS51293"/>
    </source>
</evidence>
<evidence type="ECO:0000256" key="5">
    <source>
        <dbReference type="ARBA" id="ARBA00022771"/>
    </source>
</evidence>
<dbReference type="GO" id="GO:0140672">
    <property type="term" value="C:ATAC complex"/>
    <property type="evidence" value="ECO:0007669"/>
    <property type="project" value="UniProtKB-ARBA"/>
</dbReference>
<dbReference type="InterPro" id="IPR007526">
    <property type="entry name" value="SWIRM"/>
</dbReference>
<dbReference type="GO" id="GO:0005654">
    <property type="term" value="C:nucleoplasm"/>
    <property type="evidence" value="ECO:0007669"/>
    <property type="project" value="UniProtKB-ARBA"/>
</dbReference>
<dbReference type="GO" id="GO:0042302">
    <property type="term" value="F:structural constituent of cuticle"/>
    <property type="evidence" value="ECO:0007669"/>
    <property type="project" value="UniProtKB-UniRule"/>
</dbReference>
<dbReference type="GO" id="GO:0000428">
    <property type="term" value="C:DNA-directed RNA polymerase complex"/>
    <property type="evidence" value="ECO:0007669"/>
    <property type="project" value="UniProtKB-KW"/>
</dbReference>
<dbReference type="PROSITE" id="PS00233">
    <property type="entry name" value="CHIT_BIND_RR_1"/>
    <property type="match status" value="3"/>
</dbReference>
<dbReference type="Pfam" id="PF00249">
    <property type="entry name" value="Myb_DNA-binding"/>
    <property type="match status" value="1"/>
</dbReference>
<comment type="similarity">
    <text evidence="9">Belongs to the eukaryotic RPB4 RNA polymerase subunit family.</text>
</comment>
<reference evidence="17" key="1">
    <citation type="journal article" date="2020" name="J Insects Food Feed">
        <title>The yellow mealworm (Tenebrio molitor) genome: a resource for the emerging insects as food and feed industry.</title>
        <authorList>
            <person name="Eriksson T."/>
            <person name="Andere A."/>
            <person name="Kelstrup H."/>
            <person name="Emery V."/>
            <person name="Picard C."/>
        </authorList>
    </citation>
    <scope>NUCLEOTIDE SEQUENCE</scope>
    <source>
        <strain evidence="17">Stoneville</strain>
        <tissue evidence="17">Whole head</tissue>
    </source>
</reference>
<evidence type="ECO:0000259" key="14">
    <source>
        <dbReference type="PROSITE" id="PS50090"/>
    </source>
</evidence>
<dbReference type="InterPro" id="IPR051217">
    <property type="entry name" value="Insect_Cuticle_Struc_Prot"/>
</dbReference>
<dbReference type="Gene3D" id="1.10.10.10">
    <property type="entry name" value="Winged helix-like DNA-binding domain superfamily/Winged helix DNA-binding domain"/>
    <property type="match status" value="1"/>
</dbReference>
<keyword evidence="13" id="KW-0812">Transmembrane</keyword>
<feature type="transmembrane region" description="Helical" evidence="13">
    <location>
        <begin position="1609"/>
        <end position="1634"/>
    </location>
</feature>
<evidence type="ECO:0000256" key="6">
    <source>
        <dbReference type="ARBA" id="ARBA00022833"/>
    </source>
</evidence>
<dbReference type="Proteomes" id="UP000719412">
    <property type="component" value="Unassembled WGS sequence"/>
</dbReference>
<dbReference type="InterPro" id="IPR005574">
    <property type="entry name" value="Rpb4/RPC9"/>
</dbReference>
<dbReference type="InterPro" id="IPR009057">
    <property type="entry name" value="Homeodomain-like_sf"/>
</dbReference>
<evidence type="ECO:0000256" key="13">
    <source>
        <dbReference type="SAM" id="Phobius"/>
    </source>
</evidence>
<dbReference type="GO" id="GO:0005615">
    <property type="term" value="C:extracellular space"/>
    <property type="evidence" value="ECO:0007669"/>
    <property type="project" value="TreeGrafter"/>
</dbReference>
<dbReference type="InterPro" id="IPR001005">
    <property type="entry name" value="SANT/Myb"/>
</dbReference>
<dbReference type="InterPro" id="IPR000433">
    <property type="entry name" value="Znf_ZZ"/>
</dbReference>
<keyword evidence="7" id="KW-0804">Transcription</keyword>
<dbReference type="InterPro" id="IPR036388">
    <property type="entry name" value="WH-like_DNA-bd_sf"/>
</dbReference>
<keyword evidence="3" id="KW-0240">DNA-directed RNA polymerase</keyword>
<comment type="caution">
    <text evidence="17">The sequence shown here is derived from an EMBL/GenBank/DDBJ whole genome shotgun (WGS) entry which is preliminary data.</text>
</comment>
<keyword evidence="4" id="KW-0479">Metal-binding</keyword>
<evidence type="ECO:0000256" key="12">
    <source>
        <dbReference type="PROSITE-ProRule" id="PRU00497"/>
    </source>
</evidence>
<keyword evidence="8" id="KW-0539">Nucleus</keyword>
<dbReference type="PROSITE" id="PS51155">
    <property type="entry name" value="CHIT_BIND_RR_2"/>
    <property type="match status" value="3"/>
</dbReference>
<gene>
    <name evidence="17" type="ORF">GEV33_014003</name>
</gene>
<dbReference type="InterPro" id="IPR055141">
    <property type="entry name" value="TADA2A_B-like_dom"/>
</dbReference>
<reference evidence="17" key="2">
    <citation type="submission" date="2021-08" db="EMBL/GenBank/DDBJ databases">
        <authorList>
            <person name="Eriksson T."/>
        </authorList>
    </citation>
    <scope>NUCLEOTIDE SEQUENCE</scope>
    <source>
        <strain evidence="17">Stoneville</strain>
        <tissue evidence="17">Whole head</tissue>
    </source>
</reference>
<evidence type="ECO:0000256" key="2">
    <source>
        <dbReference type="ARBA" id="ARBA00022460"/>
    </source>
</evidence>
<evidence type="ECO:0000256" key="9">
    <source>
        <dbReference type="ARBA" id="ARBA00025724"/>
    </source>
</evidence>
<feature type="domain" description="Myb-like" evidence="14">
    <location>
        <begin position="648"/>
        <end position="689"/>
    </location>
</feature>
<dbReference type="SUPFAM" id="SSF47819">
    <property type="entry name" value="HRDC-like"/>
    <property type="match status" value="1"/>
</dbReference>
<keyword evidence="13" id="KW-0472">Membrane</keyword>
<protein>
    <recommendedName>
        <fullName evidence="10">DNA-directed RNA polymerase II subunit RPB4</fullName>
    </recommendedName>
    <alternativeName>
        <fullName evidence="11">DNA-directed RNA polymerase II subunit rpb4</fullName>
    </alternativeName>
</protein>
<evidence type="ECO:0000259" key="15">
    <source>
        <dbReference type="PROSITE" id="PS50934"/>
    </source>
</evidence>
<dbReference type="GO" id="GO:0000166">
    <property type="term" value="F:nucleotide binding"/>
    <property type="evidence" value="ECO:0007669"/>
    <property type="project" value="InterPro"/>
</dbReference>
<dbReference type="PANTHER" id="PTHR12236">
    <property type="entry name" value="STRUCTURAL CONTITUENT OF CUTICLE"/>
    <property type="match status" value="1"/>
</dbReference>
<organism evidence="17 18">
    <name type="scientific">Tenebrio molitor</name>
    <name type="common">Yellow mealworm beetle</name>
    <dbReference type="NCBI Taxonomy" id="7067"/>
    <lineage>
        <taxon>Eukaryota</taxon>
        <taxon>Metazoa</taxon>
        <taxon>Ecdysozoa</taxon>
        <taxon>Arthropoda</taxon>
        <taxon>Hexapoda</taxon>
        <taxon>Insecta</taxon>
        <taxon>Pterygota</taxon>
        <taxon>Neoptera</taxon>
        <taxon>Endopterygota</taxon>
        <taxon>Coleoptera</taxon>
        <taxon>Polyphaga</taxon>
        <taxon>Cucujiformia</taxon>
        <taxon>Tenebrionidae</taxon>
        <taxon>Tenebrio</taxon>
    </lineage>
</organism>
<dbReference type="Gene3D" id="1.10.10.60">
    <property type="entry name" value="Homeodomain-like"/>
    <property type="match status" value="1"/>
</dbReference>
<evidence type="ECO:0000313" key="17">
    <source>
        <dbReference type="EMBL" id="KAH0808787.1"/>
    </source>
</evidence>
<keyword evidence="2 12" id="KW-0193">Cuticle</keyword>
<evidence type="ECO:0000256" key="4">
    <source>
        <dbReference type="ARBA" id="ARBA00022723"/>
    </source>
</evidence>
<dbReference type="SMART" id="SM00717">
    <property type="entry name" value="SANT"/>
    <property type="match status" value="1"/>
</dbReference>
<dbReference type="SMART" id="SM00657">
    <property type="entry name" value="RPOL4c"/>
    <property type="match status" value="1"/>
</dbReference>
<evidence type="ECO:0000256" key="10">
    <source>
        <dbReference type="ARBA" id="ARBA00072215"/>
    </source>
</evidence>
<dbReference type="FunFam" id="1.10.10.10:FF:000087">
    <property type="entry name" value="Transcriptional adapter 2"/>
    <property type="match status" value="1"/>
</dbReference>
<dbReference type="InterPro" id="IPR010997">
    <property type="entry name" value="HRDC-like_sf"/>
</dbReference>
<proteinExistence type="inferred from homology"/>
<dbReference type="Pfam" id="PF00379">
    <property type="entry name" value="Chitin_bind_4"/>
    <property type="match status" value="3"/>
</dbReference>
<keyword evidence="18" id="KW-1185">Reference proteome</keyword>
<keyword evidence="6" id="KW-0862">Zinc</keyword>
<dbReference type="PRINTS" id="PR00947">
    <property type="entry name" value="CUTICLE"/>
</dbReference>
<keyword evidence="13" id="KW-1133">Transmembrane helix</keyword>
<dbReference type="InterPro" id="IPR031311">
    <property type="entry name" value="CHIT_BIND_RR_consensus"/>
</dbReference>
<dbReference type="Pfam" id="PF22941">
    <property type="entry name" value="TADA2A-like_3rd"/>
    <property type="match status" value="1"/>
</dbReference>
<dbReference type="CDD" id="cd00167">
    <property type="entry name" value="SANT"/>
    <property type="match status" value="1"/>
</dbReference>
<name>A0A8J6H7I5_TENMO</name>
<accession>A0A8J6H7I5</accession>
<keyword evidence="5" id="KW-0863">Zinc-finger</keyword>
<dbReference type="Pfam" id="PF25299">
    <property type="entry name" value="ZZ_ADA2"/>
    <property type="match status" value="1"/>
</dbReference>
<feature type="transmembrane region" description="Helical" evidence="13">
    <location>
        <begin position="1165"/>
        <end position="1192"/>
    </location>
</feature>
<dbReference type="PANTHER" id="PTHR12236:SF75">
    <property type="entry name" value="CUTICULAR PROTEIN 62BB, ISOFORM A"/>
    <property type="match status" value="1"/>
</dbReference>
<dbReference type="PROSITE" id="PS51293">
    <property type="entry name" value="SANT"/>
    <property type="match status" value="1"/>
</dbReference>
<feature type="domain" description="SWIRM" evidence="15">
    <location>
        <begin position="920"/>
        <end position="1015"/>
    </location>
</feature>
<evidence type="ECO:0000256" key="11">
    <source>
        <dbReference type="ARBA" id="ARBA00073914"/>
    </source>
</evidence>
<dbReference type="SUPFAM" id="SSF46689">
    <property type="entry name" value="Homeodomain-like"/>
    <property type="match status" value="2"/>
</dbReference>
<dbReference type="InterPro" id="IPR000618">
    <property type="entry name" value="Insect_cuticle"/>
</dbReference>
<sequence>MYKTLQTVVGVLGTAAVVLGDGYLYPQPPLQFDEPSTSPAPIYLPPPLHDEVVPTYVPPLHDEILPPLDDTVVIPAPPGLYLPPTSKQTLQVLNMSCLDSRDGNGYFRTFVRTAGFPVMEGSTPECVVAPVGSNIFRIELEGQKMTDCGIRACDVRMCLVVRMASVPGLRLAEDPLVTLQCVPQETIVSHTKHLKLNAHFQQGRSNTRPIAIASGGNQRKFDTVVTILRRNNGVFDQPIQQGSAVRLGDELMLRTTVRDGDGWKYSRMGSVVIRSASSHRSAVLVDEHGCRNPTLRSICPHQPQQVAPLTVHFPFRAFLFQGAAPADDLMLSVRMSACLRPRDCYQSKTCEDAARTRAARAISNDSDVVTDWESRFQFRVLPKDPPLQLRKTFNWPLLGLGLVSCILACIVLCLTIKPKGKPARIESIFTVDLFVVCVSRTSSDKGCAIRAQLGTGTPQGFALSLQLFQKDFGVHGGGFFAFNPCVVTSSRRTHRTIRVFRKGAPSWILLLASNEPDKTPLGALRKTSIFESMVEESTRSSSIECLFCFEFCWNKRMANANTDLTEEDAADLQFPKDEGPRFYSNSETDCVCASCACDLVAPYIYCALCKVNICAVCFSKGAEFGGHRNDHDYHIIRDDFPVFEGTDWTAREETVLLDSLQKYGNWNLIAKELPNRTLKEIKSHYDYFYLERRGSGRLPKVKETDAAVFLEPVVPYRCRISDTDEPPRYSPNTVGYKSLAGYNPARSDFECEFDSTAEDLLSNLKPVDRGDPHFDLVTNLQCSIIQIYNRRLVERQRWKRIIREHGLIILRKVHAWLHRYDVTITRPVYEKLIRFMQFCTPVQFEMLMEGLHRSGELKIQIVRLCELRQKGITSLADARLFLKLKQIHEKCENDLKAFHANTQLNWKLNNRNFPVDLQLTKKKAGFTPIEIIGMPGYEKLTVSERDLCRTVRLVPITYLELKEILIAENKKMGSIKLKTARKILKIDVNKTRRLFDFLVQEGYIHVAFYFKERNCFAEFENAETLLISEVHMLLEHRKAQNESAEDEQEFSDVFMKTLTYTDRFRKFKNKETISAVRNLLMQKKLHKFELAAIANLCPETTEEAKSLIPSLEGRFEDEELQAVLDDIQTKRSIQIQKYLPGASTIFISWSRRVKIRGNQQGLSELYHIFFLQITALAFLAGIASAGVVVGGYGDGVGVGLGGLGGGLGGVGVGLGGVGVVGGGHGVVDLHTPAHYQFKYGVEDHRTGDRKQQAEVRVGDVVKGEYSLAEPDGTVRVVKYTADDHNGFNAVVSRVGHAVHPQVLVRKAVVPVATHGDLEELVLEESVSAEDLEELGFSAVAVDWTGESWEATIFVVVALAASASAIATSYAVGGLPLGGLEGGLGLGRIGGLGLGRIGGIGLEGGIGGIGLGGGIGGIGLGGGRLIGGHERVVDVYTPPRYQFKYGVGDPKTGDHKEQAEARVGDVVRGEYSLAEPDGTIRVVKYTADDHNGFNAVVSRIGHAAHPQVLLRGAHLISLGLVPKKISRDEYSGDVKPRKNLEGWEMVVGLRKVVDFQRKHSCNMGVQFVLHCGSTSSIECPTNMFIQVSTAVPVPKNPLPVDKNPLAQLPLGFFGTVLALAVFVACASAGGIGIGLGGLGGGVVDYHTPARYDFKYGVGDPKTGDQKQQAEVRVGDVVKGEYSLAEPDGTIRVVKYTADDHNGFNAVVSRIGHAVHPQTVLVSKGLGLGGIGLGGIGLGGIGLGGHGLL</sequence>
<evidence type="ECO:0000256" key="7">
    <source>
        <dbReference type="ARBA" id="ARBA00023163"/>
    </source>
</evidence>
<feature type="domain" description="SANT" evidence="16">
    <location>
        <begin position="644"/>
        <end position="693"/>
    </location>
</feature>
<dbReference type="InterPro" id="IPR038324">
    <property type="entry name" value="Rpb4/RPC9_sf"/>
</dbReference>
<dbReference type="GO" id="GO:0008270">
    <property type="term" value="F:zinc ion binding"/>
    <property type="evidence" value="ECO:0007669"/>
    <property type="project" value="UniProtKB-KW"/>
</dbReference>
<evidence type="ECO:0000256" key="1">
    <source>
        <dbReference type="ARBA" id="ARBA00004123"/>
    </source>
</evidence>
<dbReference type="GO" id="GO:0031012">
    <property type="term" value="C:extracellular matrix"/>
    <property type="evidence" value="ECO:0007669"/>
    <property type="project" value="TreeGrafter"/>
</dbReference>
<dbReference type="GO" id="GO:0006352">
    <property type="term" value="P:DNA-templated transcription initiation"/>
    <property type="evidence" value="ECO:0007669"/>
    <property type="project" value="InterPro"/>
</dbReference>
<dbReference type="Pfam" id="PF03874">
    <property type="entry name" value="RNA_pol_Rpb4"/>
    <property type="match status" value="1"/>
</dbReference>
<dbReference type="EMBL" id="JABDTM020028536">
    <property type="protein sequence ID" value="KAH0808787.1"/>
    <property type="molecule type" value="Genomic_DNA"/>
</dbReference>
<dbReference type="Pfam" id="PF04433">
    <property type="entry name" value="SWIRM"/>
    <property type="match status" value="1"/>
</dbReference>
<dbReference type="InterPro" id="IPR006590">
    <property type="entry name" value="RNA_pol_Rpb4/RPC9_core"/>
</dbReference>
<dbReference type="Gene3D" id="1.20.1250.40">
    <property type="match status" value="1"/>
</dbReference>
<dbReference type="InterPro" id="IPR017884">
    <property type="entry name" value="SANT_dom"/>
</dbReference>